<keyword evidence="2" id="KW-1185">Reference proteome</keyword>
<protein>
    <submittedName>
        <fullName evidence="1">Uncharacterized protein</fullName>
    </submittedName>
</protein>
<evidence type="ECO:0000313" key="2">
    <source>
        <dbReference type="Proteomes" id="UP001527866"/>
    </source>
</evidence>
<dbReference type="Proteomes" id="UP001527866">
    <property type="component" value="Unassembled WGS sequence"/>
</dbReference>
<name>A0ABT4U077_9ACTN</name>
<evidence type="ECO:0000313" key="1">
    <source>
        <dbReference type="EMBL" id="MDA2810353.1"/>
    </source>
</evidence>
<proteinExistence type="predicted"/>
<comment type="caution">
    <text evidence="1">The sequence shown here is derived from an EMBL/GenBank/DDBJ whole genome shotgun (WGS) entry which is preliminary data.</text>
</comment>
<organism evidence="1 2">
    <name type="scientific">Nocardiopsis endophytica</name>
    <dbReference type="NCBI Taxonomy" id="3018445"/>
    <lineage>
        <taxon>Bacteria</taxon>
        <taxon>Bacillati</taxon>
        <taxon>Actinomycetota</taxon>
        <taxon>Actinomycetes</taxon>
        <taxon>Streptosporangiales</taxon>
        <taxon>Nocardiopsidaceae</taxon>
        <taxon>Nocardiopsis</taxon>
    </lineage>
</organism>
<sequence length="49" mass="5263">MDTLASTAAQLTILVVALGGLSLAFLDSDLISALREAIDQRHRADDQEH</sequence>
<accession>A0ABT4U077</accession>
<dbReference type="RefSeq" id="WP_270684438.1">
    <property type="nucleotide sequence ID" value="NZ_JAQFWQ010000013.1"/>
</dbReference>
<gene>
    <name evidence="1" type="ORF">O4J56_06850</name>
</gene>
<reference evidence="1 2" key="1">
    <citation type="submission" date="2023-01" db="EMBL/GenBank/DDBJ databases">
        <title>Draft genome sequence of Nocardiopsis sp. RSe5-2 isolated from halophytes.</title>
        <authorList>
            <person name="Duangmal K."/>
            <person name="Chantavorakit T."/>
        </authorList>
    </citation>
    <scope>NUCLEOTIDE SEQUENCE [LARGE SCALE GENOMIC DNA]</scope>
    <source>
        <strain evidence="1 2">RSe5-2</strain>
    </source>
</reference>
<dbReference type="EMBL" id="JAQFWQ010000013">
    <property type="protein sequence ID" value="MDA2810353.1"/>
    <property type="molecule type" value="Genomic_DNA"/>
</dbReference>